<keyword evidence="4 7" id="KW-1133">Transmembrane helix</keyword>
<comment type="subcellular location">
    <subcellularLocation>
        <location evidence="1">Cell membrane</location>
        <topology evidence="1">Multi-pass membrane protein</topology>
    </subcellularLocation>
    <subcellularLocation>
        <location evidence="6">Membrane</location>
        <topology evidence="6">Multi-pass membrane protein</topology>
    </subcellularLocation>
</comment>
<feature type="transmembrane region" description="Helical" evidence="7">
    <location>
        <begin position="116"/>
        <end position="138"/>
    </location>
</feature>
<dbReference type="EMBL" id="AEEI01000052">
    <property type="protein sequence ID" value="EFM01218.1"/>
    <property type="molecule type" value="Genomic_DNA"/>
</dbReference>
<evidence type="ECO:0000256" key="3">
    <source>
        <dbReference type="ARBA" id="ARBA00022692"/>
    </source>
</evidence>
<comment type="caution">
    <text evidence="9">The sequence shown here is derived from an EMBL/GenBank/DDBJ whole genome shotgun (WGS) entry which is preliminary data.</text>
</comment>
<sequence>MEYISRALFGIANSLLIPDIILLILFFLRALVLLGGTYNGFMLRRRNNQCFNHLIKDLTPDGIENLKESLPQKTDSLYVRYLKDMLDNGKDHEDYTDYLITQYETETVKEVNLSRLLAKLGPVLGLIGTLISMSPALVGLSTGDISGMAYNMQVVFAATVVGLVISAVGLFTLQLKQRWFAQDVNNLDYVARILNQKEEHP</sequence>
<dbReference type="STRING" id="862515.HMPREF0658_1780"/>
<gene>
    <name evidence="9" type="ORF">HMPREF0658_1780</name>
</gene>
<feature type="transmembrane region" description="Helical" evidence="7">
    <location>
        <begin position="150"/>
        <end position="173"/>
    </location>
</feature>
<feature type="domain" description="MotA/TolQ/ExbB proton channel" evidence="8">
    <location>
        <begin position="82"/>
        <end position="183"/>
    </location>
</feature>
<dbReference type="InterPro" id="IPR050790">
    <property type="entry name" value="ExbB/TolQ_transport"/>
</dbReference>
<keyword evidence="10" id="KW-1185">Reference proteome</keyword>
<feature type="transmembrane region" description="Helical" evidence="7">
    <location>
        <begin position="20"/>
        <end position="41"/>
    </location>
</feature>
<dbReference type="Pfam" id="PF01618">
    <property type="entry name" value="MotA_ExbB"/>
    <property type="match status" value="1"/>
</dbReference>
<evidence type="ECO:0000256" key="2">
    <source>
        <dbReference type="ARBA" id="ARBA00022475"/>
    </source>
</evidence>
<dbReference type="Proteomes" id="UP000004394">
    <property type="component" value="Unassembled WGS sequence"/>
</dbReference>
<evidence type="ECO:0000259" key="8">
    <source>
        <dbReference type="Pfam" id="PF01618"/>
    </source>
</evidence>
<keyword evidence="3 7" id="KW-0812">Transmembrane</keyword>
<dbReference type="RefSeq" id="WP_006950054.1">
    <property type="nucleotide sequence ID" value="NZ_GL397214.1"/>
</dbReference>
<evidence type="ECO:0000313" key="9">
    <source>
        <dbReference type="EMBL" id="EFM01218.1"/>
    </source>
</evidence>
<dbReference type="InterPro" id="IPR002898">
    <property type="entry name" value="MotA_ExbB_proton_chnl"/>
</dbReference>
<evidence type="ECO:0000313" key="10">
    <source>
        <dbReference type="Proteomes" id="UP000004394"/>
    </source>
</evidence>
<dbReference type="HOGENOM" id="CLU_088835_1_0_10"/>
<dbReference type="PANTHER" id="PTHR30625">
    <property type="entry name" value="PROTEIN TOLQ"/>
    <property type="match status" value="1"/>
</dbReference>
<dbReference type="GO" id="GO:0017038">
    <property type="term" value="P:protein import"/>
    <property type="evidence" value="ECO:0007669"/>
    <property type="project" value="TreeGrafter"/>
</dbReference>
<protein>
    <recommendedName>
        <fullName evidence="8">MotA/TolQ/ExbB proton channel domain-containing protein</fullName>
    </recommendedName>
</protein>
<evidence type="ECO:0000256" key="6">
    <source>
        <dbReference type="RuleBase" id="RU004057"/>
    </source>
</evidence>
<comment type="similarity">
    <text evidence="6">Belongs to the exbB/tolQ family.</text>
</comment>
<accession>E0NUC7</accession>
<evidence type="ECO:0000256" key="7">
    <source>
        <dbReference type="SAM" id="Phobius"/>
    </source>
</evidence>
<keyword evidence="6" id="KW-0813">Transport</keyword>
<organism evidence="9 10">
    <name type="scientific">Hoylesella marshii DSM 16973 = JCM 13450</name>
    <dbReference type="NCBI Taxonomy" id="862515"/>
    <lineage>
        <taxon>Bacteria</taxon>
        <taxon>Pseudomonadati</taxon>
        <taxon>Bacteroidota</taxon>
        <taxon>Bacteroidia</taxon>
        <taxon>Bacteroidales</taxon>
        <taxon>Prevotellaceae</taxon>
        <taxon>Hoylesella</taxon>
    </lineage>
</organism>
<evidence type="ECO:0000256" key="4">
    <source>
        <dbReference type="ARBA" id="ARBA00022989"/>
    </source>
</evidence>
<evidence type="ECO:0000256" key="5">
    <source>
        <dbReference type="ARBA" id="ARBA00023136"/>
    </source>
</evidence>
<dbReference type="AlphaFoldDB" id="E0NUC7"/>
<keyword evidence="5 7" id="KW-0472">Membrane</keyword>
<name>E0NUC7_9BACT</name>
<proteinExistence type="inferred from homology"/>
<dbReference type="BioCyc" id="PMAR862515-HMP:GMOO-1805-MONOMER"/>
<keyword evidence="6" id="KW-0653">Protein transport</keyword>
<keyword evidence="2" id="KW-1003">Cell membrane</keyword>
<dbReference type="PANTHER" id="PTHR30625:SF3">
    <property type="entry name" value="TOL-PAL SYSTEM PROTEIN TOLQ"/>
    <property type="match status" value="1"/>
</dbReference>
<evidence type="ECO:0000256" key="1">
    <source>
        <dbReference type="ARBA" id="ARBA00004651"/>
    </source>
</evidence>
<dbReference type="GO" id="GO:0005886">
    <property type="term" value="C:plasma membrane"/>
    <property type="evidence" value="ECO:0007669"/>
    <property type="project" value="UniProtKB-SubCell"/>
</dbReference>
<dbReference type="eggNOG" id="COG0811">
    <property type="taxonomic scope" value="Bacteria"/>
</dbReference>
<reference evidence="9" key="1">
    <citation type="submission" date="2010-07" db="EMBL/GenBank/DDBJ databases">
        <authorList>
            <person name="Muzny D."/>
            <person name="Qin X."/>
            <person name="Deng J."/>
            <person name="Jiang H."/>
            <person name="Liu Y."/>
            <person name="Qu J."/>
            <person name="Song X.-Z."/>
            <person name="Zhang L."/>
            <person name="Thornton R."/>
            <person name="Coyle M."/>
            <person name="Francisco L."/>
            <person name="Jackson L."/>
            <person name="Javaid M."/>
            <person name="Korchina V."/>
            <person name="Kovar C."/>
            <person name="Mata R."/>
            <person name="Mathew T."/>
            <person name="Ngo R."/>
            <person name="Nguyen L."/>
            <person name="Nguyen N."/>
            <person name="Okwuonu G."/>
            <person name="Ongeri F."/>
            <person name="Pham C."/>
            <person name="Simmons D."/>
            <person name="Wilczek-Boney K."/>
            <person name="Hale W."/>
            <person name="Jakkamsetti A."/>
            <person name="Pham P."/>
            <person name="Ruth R."/>
            <person name="San Lucas F."/>
            <person name="Warren J."/>
            <person name="Zhang J."/>
            <person name="Zhao Z."/>
            <person name="Zhou C."/>
            <person name="Zhu D."/>
            <person name="Lee S."/>
            <person name="Bess C."/>
            <person name="Blankenburg K."/>
            <person name="Forbes L."/>
            <person name="Fu Q."/>
            <person name="Gubbala S."/>
            <person name="Hirani K."/>
            <person name="Jayaseelan J.C."/>
            <person name="Lara F."/>
            <person name="Munidasa M."/>
            <person name="Palculict T."/>
            <person name="Patil S."/>
            <person name="Pu L.-L."/>
            <person name="Saada N."/>
            <person name="Tang L."/>
            <person name="Weissenberger G."/>
            <person name="Zhu Y."/>
            <person name="Hemphill L."/>
            <person name="Shang Y."/>
            <person name="Youmans B."/>
            <person name="Ayvaz T."/>
            <person name="Ross M."/>
            <person name="Santibanez J."/>
            <person name="Aqrawi P."/>
            <person name="Gross S."/>
            <person name="Joshi V."/>
            <person name="Fowler G."/>
            <person name="Nazareth L."/>
            <person name="Reid J."/>
            <person name="Worley K."/>
            <person name="Petrosino J."/>
            <person name="Highlander S."/>
            <person name="Gibbs R."/>
        </authorList>
    </citation>
    <scope>NUCLEOTIDE SEQUENCE [LARGE SCALE GENOMIC DNA]</scope>
    <source>
        <strain evidence="9">DSM 16973</strain>
    </source>
</reference>